<keyword evidence="2" id="KW-1185">Reference proteome</keyword>
<proteinExistence type="predicted"/>
<dbReference type="RefSeq" id="WP_232177183.1">
    <property type="nucleotide sequence ID" value="NZ_JAJPWV010000003.1"/>
</dbReference>
<reference evidence="1 2" key="1">
    <citation type="submission" date="2021-12" db="EMBL/GenBank/DDBJ databases">
        <title>Mucilaginibacter roseus genome.</title>
        <authorList>
            <person name="Ferreira J.R."/>
            <person name="Newman J.D."/>
        </authorList>
    </citation>
    <scope>NUCLEOTIDE SEQUENCE [LARGE SCALE GENOMIC DNA]</scope>
    <source>
        <strain evidence="1 2">LMG 28454</strain>
    </source>
</reference>
<dbReference type="EMBL" id="JAJPWV010000003">
    <property type="protein sequence ID" value="MCD8740781.1"/>
    <property type="molecule type" value="Genomic_DNA"/>
</dbReference>
<organism evidence="1 2">
    <name type="scientific">Mucilaginibacter roseus</name>
    <dbReference type="NCBI Taxonomy" id="1528868"/>
    <lineage>
        <taxon>Bacteria</taxon>
        <taxon>Pseudomonadati</taxon>
        <taxon>Bacteroidota</taxon>
        <taxon>Sphingobacteriia</taxon>
        <taxon>Sphingobacteriales</taxon>
        <taxon>Sphingobacteriaceae</taxon>
        <taxon>Mucilaginibacter</taxon>
    </lineage>
</organism>
<protein>
    <submittedName>
        <fullName evidence="1">Uncharacterized protein</fullName>
    </submittedName>
</protein>
<gene>
    <name evidence="1" type="ORF">LT679_09235</name>
</gene>
<evidence type="ECO:0000313" key="2">
    <source>
        <dbReference type="Proteomes" id="UP001199919"/>
    </source>
</evidence>
<sequence>MTLKPQYSVTPHGIKVVGKDVYAVFKMVVSIADFNNKPVTPVSRVTGSVWANFLAEINAAKWTYNYTPASADGSTGTLEFSIISLRTTMQNNNFQFLMPGQQPDNDTVRGLSNNKSINYGLDHDRKPRLGFAGEGTMAIIEQAAKLESRQMQSSLDKFDLDRYHDIFKKSGEFADENRLTDKQLTNEYDFRTVYSTILNEPQLAETHYGIIREIIIPVGEMLLRTTLQDYKIKMPDGTPDALYTLKNVNGKYYNGLQKMFFYNGGGNSDFNDIRYYLNDPYKQAQEDVKESKNGKPHPDGIYALIAYKPNAADSGINNNDPFRKGKGVKGFNVIVKPKPDKNKYASLSWHQKVYTFKKGRKKPYIIYTSGCMNPRAEMVDSQTQTRTNLLFAWRGDNLIVNRELKASKNITDNIATGFVTDKGCENRFINDEIFTKQELLIRESQIQLLATDNSSAYHFYVRTVGYTEHCLPLEAEVLDKDMLPYTLTVEDVLNSASNAALYLFGEPVQYNLTSAAALPIKALNIVGPRVYNDPNPGYVDNGNHLVLNELAKEKRETRYLYPPSIKLEDVKFLGYLSPEKLKKRTTEKLSLNDYVRRCKRLEDRNSTKLPNLAISSSGIDYLADPRGSRIVLFPADLYTLSRCKPSDLKPVFIFNYQALYPFYNKTRSGKLSVIRKKNVAPAIYNGLNNSYTIQLNNDPLFKDLPLGIYLFKVYITDADFTTTTINHYNEIPLRISLVGKPAIPIITTPTKNLVTLRNTLHEQHRNYWFLPFDITDSDSWKSLKYTEDTEVLRIDQPAPADILSDYEKRTGIKQELMLDEYPYDIFLQKEGDAAGESDLRVSLYPASVTISIQCQADSPITDNSLLLSLNLNDSDKLTARKSSGGFKLFLNSDLLKEAQAMVLIVKFVQAENHYELFLQGTSLTPKGLKNYINPDITIQDIEIPEQVMQQLAIAPASLNFSFNRGNKYIFITDMRHPYSAIKRFRLFASSPFQAYFPKVKNEFELGSTGVVHQIFVPNNVRPETPVLNAGVLLMHVKDESWNDEFKESATSSLIRLTLNQDFMKEGRNLLGIVLKNISAATDTKNVSLVGDDITKLSNYDISNTTIEDFIDTASQNPLFSKYIDKKPRKIYLIDEVQYEVLRCVPYYNADLKKWQVVLPFKYFRDMEALFVKLVTVKIAPGHDLKDINHNIAAPVYRDRSGTNLSSFAEPEIFPVYNKKQISIKRTKDSYTIEYIGPFLSKPLKMLCVMLLDQHHHLAEILSDTSMMKDMVTFNCATADPVAGTEGKILLFSQKRVTINRPLCHTILVLEFEVHANYKPAAGQSASQPFFVSKNPLFEMEGTRLINVAEFKA</sequence>
<evidence type="ECO:0000313" key="1">
    <source>
        <dbReference type="EMBL" id="MCD8740781.1"/>
    </source>
</evidence>
<accession>A0ABS8U0Z5</accession>
<comment type="caution">
    <text evidence="1">The sequence shown here is derived from an EMBL/GenBank/DDBJ whole genome shotgun (WGS) entry which is preliminary data.</text>
</comment>
<name>A0ABS8U0Z5_9SPHI</name>
<dbReference type="Proteomes" id="UP001199919">
    <property type="component" value="Unassembled WGS sequence"/>
</dbReference>